<keyword evidence="1" id="KW-0812">Transmembrane</keyword>
<gene>
    <name evidence="2" type="ORF">PSYICH_LOCUS6795</name>
</gene>
<dbReference type="AlphaFoldDB" id="A0A9P0CPT0"/>
<evidence type="ECO:0000313" key="2">
    <source>
        <dbReference type="EMBL" id="CAH1106079.1"/>
    </source>
</evidence>
<evidence type="ECO:0000313" key="3">
    <source>
        <dbReference type="Proteomes" id="UP001153636"/>
    </source>
</evidence>
<name>A0A9P0CPT0_9CUCU</name>
<evidence type="ECO:0000256" key="1">
    <source>
        <dbReference type="SAM" id="Phobius"/>
    </source>
</evidence>
<keyword evidence="3" id="KW-1185">Reference proteome</keyword>
<dbReference type="Proteomes" id="UP001153636">
    <property type="component" value="Chromosome 2"/>
</dbReference>
<organism evidence="2 3">
    <name type="scientific">Psylliodes chrysocephalus</name>
    <dbReference type="NCBI Taxonomy" id="3402493"/>
    <lineage>
        <taxon>Eukaryota</taxon>
        <taxon>Metazoa</taxon>
        <taxon>Ecdysozoa</taxon>
        <taxon>Arthropoda</taxon>
        <taxon>Hexapoda</taxon>
        <taxon>Insecta</taxon>
        <taxon>Pterygota</taxon>
        <taxon>Neoptera</taxon>
        <taxon>Endopterygota</taxon>
        <taxon>Coleoptera</taxon>
        <taxon>Polyphaga</taxon>
        <taxon>Cucujiformia</taxon>
        <taxon>Chrysomeloidea</taxon>
        <taxon>Chrysomelidae</taxon>
        <taxon>Galerucinae</taxon>
        <taxon>Alticini</taxon>
        <taxon>Psylliodes</taxon>
    </lineage>
</organism>
<sequence length="119" mass="13393">MADEESGIPNFGVPGGKPLPTAEELLKALENMPLSEEDKKELRESIVRGGLAREAEKLIDQAAGTAGSSKSGEMVLLFVMISFVFLVLVFFGYKLYSSLMEKERRREEKKRQKQQKKKK</sequence>
<keyword evidence="1" id="KW-0472">Membrane</keyword>
<keyword evidence="1" id="KW-1133">Transmembrane helix</keyword>
<protein>
    <submittedName>
        <fullName evidence="2">Uncharacterized protein</fullName>
    </submittedName>
</protein>
<feature type="transmembrane region" description="Helical" evidence="1">
    <location>
        <begin position="74"/>
        <end position="96"/>
    </location>
</feature>
<accession>A0A9P0CPT0</accession>
<reference evidence="2" key="1">
    <citation type="submission" date="2022-01" db="EMBL/GenBank/DDBJ databases">
        <authorList>
            <person name="King R."/>
        </authorList>
    </citation>
    <scope>NUCLEOTIDE SEQUENCE</scope>
</reference>
<proteinExistence type="predicted"/>
<dbReference type="EMBL" id="OV651814">
    <property type="protein sequence ID" value="CAH1106079.1"/>
    <property type="molecule type" value="Genomic_DNA"/>
</dbReference>
<dbReference type="OrthoDB" id="8048189at2759"/>